<protein>
    <submittedName>
        <fullName evidence="2">Pyruvate kinase</fullName>
        <ecNumber evidence="2">2.7.1.40</ecNumber>
    </submittedName>
</protein>
<keyword evidence="2" id="KW-0670">Pyruvate</keyword>
<dbReference type="GO" id="GO:0016301">
    <property type="term" value="F:kinase activity"/>
    <property type="evidence" value="ECO:0007669"/>
    <property type="project" value="UniProtKB-KW"/>
</dbReference>
<dbReference type="GO" id="GO:0004743">
    <property type="term" value="F:pyruvate kinase activity"/>
    <property type="evidence" value="ECO:0007669"/>
    <property type="project" value="UniProtKB-EC"/>
</dbReference>
<dbReference type="InterPro" id="IPR001697">
    <property type="entry name" value="Pyr_Knase"/>
</dbReference>
<reference evidence="2" key="1">
    <citation type="submission" date="2020-02" db="EMBL/GenBank/DDBJ databases">
        <authorList>
            <person name="Meier V. D."/>
        </authorList>
    </citation>
    <scope>NUCLEOTIDE SEQUENCE</scope>
    <source>
        <strain evidence="2">AVDCRST_MAG73</strain>
    </source>
</reference>
<dbReference type="GO" id="GO:0030955">
    <property type="term" value="F:potassium ion binding"/>
    <property type="evidence" value="ECO:0007669"/>
    <property type="project" value="InterPro"/>
</dbReference>
<dbReference type="Pfam" id="PF02887">
    <property type="entry name" value="PK_C"/>
    <property type="match status" value="1"/>
</dbReference>
<name>A0A6J4THN0_9BACT</name>
<gene>
    <name evidence="2" type="ORF">AVDCRST_MAG73-276</name>
</gene>
<dbReference type="SUPFAM" id="SSF52935">
    <property type="entry name" value="PK C-terminal domain-like"/>
    <property type="match status" value="1"/>
</dbReference>
<dbReference type="Gene3D" id="3.40.1380.20">
    <property type="entry name" value="Pyruvate kinase, C-terminal domain"/>
    <property type="match status" value="1"/>
</dbReference>
<feature type="domain" description="Pyruvate kinase C-terminal" evidence="1">
    <location>
        <begin position="51"/>
        <end position="164"/>
    </location>
</feature>
<dbReference type="AlphaFoldDB" id="A0A6J4THN0"/>
<keyword evidence="2" id="KW-0418">Kinase</keyword>
<dbReference type="PANTHER" id="PTHR11817">
    <property type="entry name" value="PYRUVATE KINASE"/>
    <property type="match status" value="1"/>
</dbReference>
<dbReference type="InterPro" id="IPR036918">
    <property type="entry name" value="Pyrv_Knase_C_sf"/>
</dbReference>
<dbReference type="GO" id="GO:0000287">
    <property type="term" value="F:magnesium ion binding"/>
    <property type="evidence" value="ECO:0007669"/>
    <property type="project" value="InterPro"/>
</dbReference>
<keyword evidence="2" id="KW-0808">Transferase</keyword>
<sequence>SAETAMGRYPVEAVQTMDRIIKEAEKEGPIRTDAAAKPLPASKDASLAFADAIARAAYTLSLDSPAERIVVFTLTGAAVRRVAKYRPSPPIVAVLTDERAARRLNLIWGVRAVVVPIEEDPDVMFRQAGEAIIEAGLAARNGYALIVGSLPMLRVSGHTNLVHVRRLGT</sequence>
<accession>A0A6J4THN0</accession>
<feature type="non-terminal residue" evidence="2">
    <location>
        <position position="1"/>
    </location>
</feature>
<dbReference type="EC" id="2.7.1.40" evidence="2"/>
<organism evidence="2">
    <name type="scientific">uncultured Thermomicrobiales bacterium</name>
    <dbReference type="NCBI Taxonomy" id="1645740"/>
    <lineage>
        <taxon>Bacteria</taxon>
        <taxon>Pseudomonadati</taxon>
        <taxon>Thermomicrobiota</taxon>
        <taxon>Thermomicrobia</taxon>
        <taxon>Thermomicrobiales</taxon>
        <taxon>environmental samples</taxon>
    </lineage>
</organism>
<proteinExistence type="predicted"/>
<dbReference type="InterPro" id="IPR015795">
    <property type="entry name" value="Pyrv_Knase_C"/>
</dbReference>
<evidence type="ECO:0000259" key="1">
    <source>
        <dbReference type="Pfam" id="PF02887"/>
    </source>
</evidence>
<evidence type="ECO:0000313" key="2">
    <source>
        <dbReference type="EMBL" id="CAA9522857.1"/>
    </source>
</evidence>
<dbReference type="EMBL" id="CADCWE010000018">
    <property type="protein sequence ID" value="CAA9522857.1"/>
    <property type="molecule type" value="Genomic_DNA"/>
</dbReference>